<reference evidence="11" key="1">
    <citation type="journal article" date="2014" name="Int. J. Syst. Evol. Microbiol.">
        <title>Complete genome sequence of Corynebacterium casei LMG S-19264T (=DSM 44701T), isolated from a smear-ripened cheese.</title>
        <authorList>
            <consortium name="US DOE Joint Genome Institute (JGI-PGF)"/>
            <person name="Walter F."/>
            <person name="Albersmeier A."/>
            <person name="Kalinowski J."/>
            <person name="Ruckert C."/>
        </authorList>
    </citation>
    <scope>NUCLEOTIDE SEQUENCE</scope>
    <source>
        <strain evidence="11">VKM B-2347</strain>
    </source>
</reference>
<keyword evidence="7 10" id="KW-0067">ATP-binding</keyword>
<comment type="caution">
    <text evidence="11">The sequence shown here is derived from an EMBL/GenBank/DDBJ whole genome shotgun (WGS) entry which is preliminary data.</text>
</comment>
<evidence type="ECO:0000256" key="3">
    <source>
        <dbReference type="ARBA" id="ARBA00012054"/>
    </source>
</evidence>
<gene>
    <name evidence="11" type="ORF">GCM10008179_13670</name>
</gene>
<proteinExistence type="inferred from homology"/>
<reference evidence="11" key="2">
    <citation type="submission" date="2023-01" db="EMBL/GenBank/DDBJ databases">
        <authorList>
            <person name="Sun Q."/>
            <person name="Evtushenko L."/>
        </authorList>
    </citation>
    <scope>NUCLEOTIDE SEQUENCE</scope>
    <source>
        <strain evidence="11">VKM B-2347</strain>
    </source>
</reference>
<evidence type="ECO:0000313" key="11">
    <source>
        <dbReference type="EMBL" id="GLK67729.1"/>
    </source>
</evidence>
<dbReference type="FunFam" id="3.40.50.300:FF:000522">
    <property type="entry name" value="Gluconokinase"/>
    <property type="match status" value="1"/>
</dbReference>
<evidence type="ECO:0000256" key="7">
    <source>
        <dbReference type="ARBA" id="ARBA00022840"/>
    </source>
</evidence>
<sequence length="192" mass="20470">MAESGKPAAHGRVCVVVMGPSGVGKTTIARMLAERLGWTFAEADEFHPKANIEKMSAGIPLDDDDRAPWLALIRDWIGDEALHGRDTVVTCSALKRRYRDVLREAVAHVRFLALAAEPALIEARLASRTGHYMPASLLASQFAALEPLEDDEDGVAVDVGPPPEAIVRDALAALGIADAARSPVVAKTASRT</sequence>
<dbReference type="InterPro" id="IPR006001">
    <property type="entry name" value="Therm_gnt_kin"/>
</dbReference>
<dbReference type="GO" id="GO:0046316">
    <property type="term" value="F:gluconokinase activity"/>
    <property type="evidence" value="ECO:0007669"/>
    <property type="project" value="UniProtKB-EC"/>
</dbReference>
<keyword evidence="5 10" id="KW-0547">Nucleotide-binding</keyword>
<keyword evidence="8" id="KW-0311">Gluconate utilization</keyword>
<dbReference type="Pfam" id="PF13671">
    <property type="entry name" value="AAA_33"/>
    <property type="match status" value="1"/>
</dbReference>
<dbReference type="Gene3D" id="3.40.50.300">
    <property type="entry name" value="P-loop containing nucleotide triphosphate hydrolases"/>
    <property type="match status" value="1"/>
</dbReference>
<comment type="pathway">
    <text evidence="1">Carbohydrate acid metabolism.</text>
</comment>
<dbReference type="GO" id="GO:0005524">
    <property type="term" value="F:ATP binding"/>
    <property type="evidence" value="ECO:0007669"/>
    <property type="project" value="UniProtKB-KW"/>
</dbReference>
<organism evidence="11 12">
    <name type="scientific">Hansschlegelia plantiphila</name>
    <dbReference type="NCBI Taxonomy" id="374655"/>
    <lineage>
        <taxon>Bacteria</taxon>
        <taxon>Pseudomonadati</taxon>
        <taxon>Pseudomonadota</taxon>
        <taxon>Alphaproteobacteria</taxon>
        <taxon>Hyphomicrobiales</taxon>
        <taxon>Methylopilaceae</taxon>
        <taxon>Hansschlegelia</taxon>
    </lineage>
</organism>
<comment type="catalytic activity">
    <reaction evidence="9 10">
        <text>D-gluconate + ATP = 6-phospho-D-gluconate + ADP + H(+)</text>
        <dbReference type="Rhea" id="RHEA:19433"/>
        <dbReference type="ChEBI" id="CHEBI:15378"/>
        <dbReference type="ChEBI" id="CHEBI:18391"/>
        <dbReference type="ChEBI" id="CHEBI:30616"/>
        <dbReference type="ChEBI" id="CHEBI:58759"/>
        <dbReference type="ChEBI" id="CHEBI:456216"/>
        <dbReference type="EC" id="2.7.1.12"/>
    </reaction>
</comment>
<protein>
    <recommendedName>
        <fullName evidence="3 10">Gluconokinase</fullName>
        <ecNumber evidence="3 10">2.7.1.12</ecNumber>
    </recommendedName>
</protein>
<comment type="similarity">
    <text evidence="2 10">Belongs to the gluconokinase GntK/GntV family.</text>
</comment>
<keyword evidence="6 10" id="KW-0418">Kinase</keyword>
<dbReference type="CDD" id="cd02021">
    <property type="entry name" value="GntK"/>
    <property type="match status" value="1"/>
</dbReference>
<keyword evidence="4 10" id="KW-0808">Transferase</keyword>
<dbReference type="EMBL" id="BSFI01000007">
    <property type="protein sequence ID" value="GLK67729.1"/>
    <property type="molecule type" value="Genomic_DNA"/>
</dbReference>
<evidence type="ECO:0000256" key="6">
    <source>
        <dbReference type="ARBA" id="ARBA00022777"/>
    </source>
</evidence>
<evidence type="ECO:0000256" key="1">
    <source>
        <dbReference type="ARBA" id="ARBA00004761"/>
    </source>
</evidence>
<evidence type="ECO:0000256" key="2">
    <source>
        <dbReference type="ARBA" id="ARBA00008420"/>
    </source>
</evidence>
<keyword evidence="12" id="KW-1185">Reference proteome</keyword>
<evidence type="ECO:0000256" key="4">
    <source>
        <dbReference type="ARBA" id="ARBA00022679"/>
    </source>
</evidence>
<dbReference type="Proteomes" id="UP001143372">
    <property type="component" value="Unassembled WGS sequence"/>
</dbReference>
<dbReference type="PANTHER" id="PTHR43442">
    <property type="entry name" value="GLUCONOKINASE-RELATED"/>
    <property type="match status" value="1"/>
</dbReference>
<name>A0A9W6J1M4_9HYPH</name>
<dbReference type="InterPro" id="IPR027417">
    <property type="entry name" value="P-loop_NTPase"/>
</dbReference>
<dbReference type="GO" id="GO:0019521">
    <property type="term" value="P:D-gluconate metabolic process"/>
    <property type="evidence" value="ECO:0007669"/>
    <property type="project" value="UniProtKB-KW"/>
</dbReference>
<dbReference type="NCBIfam" id="TIGR01313">
    <property type="entry name" value="therm_gnt_kin"/>
    <property type="match status" value="1"/>
</dbReference>
<evidence type="ECO:0000313" key="12">
    <source>
        <dbReference type="Proteomes" id="UP001143372"/>
    </source>
</evidence>
<dbReference type="RefSeq" id="WP_271167982.1">
    <property type="nucleotide sequence ID" value="NZ_BSFI01000007.1"/>
</dbReference>
<accession>A0A9W6J1M4</accession>
<dbReference type="SUPFAM" id="SSF52540">
    <property type="entry name" value="P-loop containing nucleoside triphosphate hydrolases"/>
    <property type="match status" value="1"/>
</dbReference>
<dbReference type="PANTHER" id="PTHR43442:SF3">
    <property type="entry name" value="GLUCONOKINASE-RELATED"/>
    <property type="match status" value="1"/>
</dbReference>
<evidence type="ECO:0000256" key="5">
    <source>
        <dbReference type="ARBA" id="ARBA00022741"/>
    </source>
</evidence>
<dbReference type="AlphaFoldDB" id="A0A9W6J1M4"/>
<dbReference type="GO" id="GO:0005737">
    <property type="term" value="C:cytoplasm"/>
    <property type="evidence" value="ECO:0007669"/>
    <property type="project" value="TreeGrafter"/>
</dbReference>
<evidence type="ECO:0000256" key="10">
    <source>
        <dbReference type="RuleBase" id="RU363066"/>
    </source>
</evidence>
<evidence type="ECO:0000256" key="8">
    <source>
        <dbReference type="ARBA" id="ARBA00023064"/>
    </source>
</evidence>
<evidence type="ECO:0000256" key="9">
    <source>
        <dbReference type="ARBA" id="ARBA00048090"/>
    </source>
</evidence>
<dbReference type="EC" id="2.7.1.12" evidence="3 10"/>